<organism evidence="1">
    <name type="scientific">Zea mays</name>
    <name type="common">Maize</name>
    <dbReference type="NCBI Taxonomy" id="4577"/>
    <lineage>
        <taxon>Eukaryota</taxon>
        <taxon>Viridiplantae</taxon>
        <taxon>Streptophyta</taxon>
        <taxon>Embryophyta</taxon>
        <taxon>Tracheophyta</taxon>
        <taxon>Spermatophyta</taxon>
        <taxon>Magnoliopsida</taxon>
        <taxon>Liliopsida</taxon>
        <taxon>Poales</taxon>
        <taxon>Poaceae</taxon>
        <taxon>PACMAD clade</taxon>
        <taxon>Panicoideae</taxon>
        <taxon>Andropogonodae</taxon>
        <taxon>Andropogoneae</taxon>
        <taxon>Tripsacinae</taxon>
        <taxon>Zea</taxon>
    </lineage>
</organism>
<reference evidence="1" key="1">
    <citation type="submission" date="2015-12" db="EMBL/GenBank/DDBJ databases">
        <title>Update maize B73 reference genome by single molecule sequencing technologies.</title>
        <authorList>
            <consortium name="Maize Genome Sequencing Project"/>
            <person name="Ware D."/>
        </authorList>
    </citation>
    <scope>NUCLEOTIDE SEQUENCE [LARGE SCALE GENOMIC DNA]</scope>
    <source>
        <tissue evidence="1">Seedling</tissue>
    </source>
</reference>
<dbReference type="EMBL" id="CM007648">
    <property type="protein sequence ID" value="ONM16610.1"/>
    <property type="molecule type" value="Genomic_DNA"/>
</dbReference>
<evidence type="ECO:0000313" key="1">
    <source>
        <dbReference type="EMBL" id="ONM16610.1"/>
    </source>
</evidence>
<dbReference type="AlphaFoldDB" id="A0A1D6E8A3"/>
<proteinExistence type="predicted"/>
<accession>A0A1D6E8A3</accession>
<protein>
    <submittedName>
        <fullName evidence="1">Uncharacterized protein</fullName>
    </submittedName>
</protein>
<sequence length="56" mass="6265">MQSGWRTPLFRLLSFFCRRRDDVLHDMMACEAATSSPQPLSWPGVGVLGRSTILLG</sequence>
<name>A0A1D6E8A3_MAIZE</name>
<gene>
    <name evidence="1" type="ORF">ZEAMMB73_Zm00001d003267</name>
</gene>